<reference evidence="13 14" key="1">
    <citation type="journal article" date="2018" name="Mol. Biol. Evol.">
        <title>Analysis of the draft genome of the red seaweed Gracilariopsis chorda provides insights into genome size evolution in Rhodophyta.</title>
        <authorList>
            <person name="Lee J."/>
            <person name="Yang E.C."/>
            <person name="Graf L."/>
            <person name="Yang J.H."/>
            <person name="Qiu H."/>
            <person name="Zel Zion U."/>
            <person name="Chan C.X."/>
            <person name="Stephens T.G."/>
            <person name="Weber A.P.M."/>
            <person name="Boo G.H."/>
            <person name="Boo S.M."/>
            <person name="Kim K.M."/>
            <person name="Shin Y."/>
            <person name="Jung M."/>
            <person name="Lee S.J."/>
            <person name="Yim H.S."/>
            <person name="Lee J.H."/>
            <person name="Bhattacharya D."/>
            <person name="Yoon H.S."/>
        </authorList>
    </citation>
    <scope>NUCLEOTIDE SEQUENCE [LARGE SCALE GENOMIC DNA]</scope>
    <source>
        <strain evidence="13 14">SKKU-2015</strain>
        <tissue evidence="13">Whole body</tissue>
    </source>
</reference>
<dbReference type="CDD" id="cd04590">
    <property type="entry name" value="CBS_pair_CorC_HlyC_assoc"/>
    <property type="match status" value="1"/>
</dbReference>
<name>A0A2V3IK17_9FLOR</name>
<organism evidence="13 14">
    <name type="scientific">Gracilariopsis chorda</name>
    <dbReference type="NCBI Taxonomy" id="448386"/>
    <lineage>
        <taxon>Eukaryota</taxon>
        <taxon>Rhodophyta</taxon>
        <taxon>Florideophyceae</taxon>
        <taxon>Rhodymeniophycidae</taxon>
        <taxon>Gracilariales</taxon>
        <taxon>Gracilariaceae</taxon>
        <taxon>Gracilariopsis</taxon>
    </lineage>
</organism>
<keyword evidence="3" id="KW-0677">Repeat</keyword>
<evidence type="ECO:0000256" key="7">
    <source>
        <dbReference type="PROSITE-ProRule" id="PRU00703"/>
    </source>
</evidence>
<feature type="transmembrane region" description="Helical" evidence="10">
    <location>
        <begin position="116"/>
        <end position="135"/>
    </location>
</feature>
<dbReference type="SMART" id="SM00116">
    <property type="entry name" value="CBS"/>
    <property type="match status" value="2"/>
</dbReference>
<evidence type="ECO:0000256" key="4">
    <source>
        <dbReference type="ARBA" id="ARBA00022989"/>
    </source>
</evidence>
<dbReference type="OrthoDB" id="5353557at2759"/>
<dbReference type="InterPro" id="IPR000644">
    <property type="entry name" value="CBS_dom"/>
</dbReference>
<dbReference type="Gene3D" id="3.10.580.10">
    <property type="entry name" value="CBS-domain"/>
    <property type="match status" value="1"/>
</dbReference>
<feature type="transmembrane region" description="Helical" evidence="10">
    <location>
        <begin position="142"/>
        <end position="162"/>
    </location>
</feature>
<evidence type="ECO:0000313" key="13">
    <source>
        <dbReference type="EMBL" id="PXF42417.1"/>
    </source>
</evidence>
<dbReference type="FunFam" id="3.10.580.10:FF:000002">
    <property type="entry name" value="Magnesium/cobalt efflux protein CorC"/>
    <property type="match status" value="1"/>
</dbReference>
<dbReference type="Pfam" id="PF03471">
    <property type="entry name" value="CorC_HlyC"/>
    <property type="match status" value="1"/>
</dbReference>
<dbReference type="Pfam" id="PF01595">
    <property type="entry name" value="CNNM"/>
    <property type="match status" value="1"/>
</dbReference>
<protein>
    <submittedName>
        <fullName evidence="13">DUF21 domain-containing protein</fullName>
    </submittedName>
</protein>
<dbReference type="InterPro" id="IPR046342">
    <property type="entry name" value="CBS_dom_sf"/>
</dbReference>
<feature type="domain" description="CBS" evidence="11">
    <location>
        <begin position="262"/>
        <end position="322"/>
    </location>
</feature>
<dbReference type="SUPFAM" id="SSF54631">
    <property type="entry name" value="CBS-domain pair"/>
    <property type="match status" value="1"/>
</dbReference>
<dbReference type="Pfam" id="PF00571">
    <property type="entry name" value="CBS"/>
    <property type="match status" value="2"/>
</dbReference>
<dbReference type="SUPFAM" id="SSF56176">
    <property type="entry name" value="FAD-binding/transporter-associated domain-like"/>
    <property type="match status" value="1"/>
</dbReference>
<dbReference type="InterPro" id="IPR002550">
    <property type="entry name" value="CNNM"/>
</dbReference>
<keyword evidence="4 8" id="KW-1133">Transmembrane helix</keyword>
<feature type="domain" description="CNNM transmembrane" evidence="12">
    <location>
        <begin position="57"/>
        <end position="243"/>
    </location>
</feature>
<feature type="compositionally biased region" description="Polar residues" evidence="9">
    <location>
        <begin position="525"/>
        <end position="534"/>
    </location>
</feature>
<dbReference type="GO" id="GO:0016020">
    <property type="term" value="C:membrane"/>
    <property type="evidence" value="ECO:0007669"/>
    <property type="project" value="UniProtKB-SubCell"/>
</dbReference>
<dbReference type="Proteomes" id="UP000247409">
    <property type="component" value="Unassembled WGS sequence"/>
</dbReference>
<evidence type="ECO:0000256" key="2">
    <source>
        <dbReference type="ARBA" id="ARBA00022692"/>
    </source>
</evidence>
<sequence>MWNRKASFATVYPIVSSRSTAPCLLDSRLPTTATGRNVINPTLAHVAPHHASDSVEKQPVQKSLLGLACVMFTLAAALAAAETAITTLWPWKVRELAEKEGEKSPFALLESDLTRFLTTILVSTTSATIFSTAIATELAGEVLGSAGVGYVTAGMTVFFLFFGEILPKALAVHAPAKVARFMVPFISTLSIIVYPVGKLLATISTFILRRLKLPFENDTTVSEEELRLIVAGADRSGSIEKYESQIIHNVLDLEETDVKSVMCPRVDMVALPSDNTLAQLLDLESESHYSRMPVYESTIDNIVGVALAKSLLRYLNEDPEKLKTTRVSEVMDPAFFIPDSMSVWVALEEMRKRRLHMAVVVDEYGGTAGLLTLEDVLEEVVGEIYDEDDDYEAETQFISKTRDNFYNIDGQASLEKVAEAFNLILSEDDLDDYGTISGFLCAQMGGIPEAGEELIVSHVRFRVSDATDRRIVKLQAEILTVEEMARLAEEEQRLKATEAEADTQELSRNVLDVEPVPKKLKHSDINGNGVSQKGKSAKQAEGATSTEHTDR</sequence>
<evidence type="ECO:0000256" key="10">
    <source>
        <dbReference type="SAM" id="Phobius"/>
    </source>
</evidence>
<evidence type="ECO:0000256" key="6">
    <source>
        <dbReference type="ARBA" id="ARBA00023136"/>
    </source>
</evidence>
<evidence type="ECO:0000256" key="9">
    <source>
        <dbReference type="SAM" id="MobiDB-lite"/>
    </source>
</evidence>
<dbReference type="STRING" id="448386.A0A2V3IK17"/>
<comment type="caution">
    <text evidence="13">The sequence shown here is derived from an EMBL/GenBank/DDBJ whole genome shotgun (WGS) entry which is preliminary data.</text>
</comment>
<dbReference type="PANTHER" id="PTHR22777:SF17">
    <property type="entry name" value="UPF0053 PROTEIN SLL0260"/>
    <property type="match status" value="1"/>
</dbReference>
<dbReference type="PROSITE" id="PS51371">
    <property type="entry name" value="CBS"/>
    <property type="match status" value="2"/>
</dbReference>
<feature type="compositionally biased region" description="Polar residues" evidence="9">
    <location>
        <begin position="542"/>
        <end position="551"/>
    </location>
</feature>
<evidence type="ECO:0000259" key="11">
    <source>
        <dbReference type="PROSITE" id="PS51371"/>
    </source>
</evidence>
<dbReference type="PANTHER" id="PTHR22777">
    <property type="entry name" value="HEMOLYSIN-RELATED"/>
    <property type="match status" value="1"/>
</dbReference>
<keyword evidence="14" id="KW-1185">Reference proteome</keyword>
<evidence type="ECO:0000256" key="5">
    <source>
        <dbReference type="ARBA" id="ARBA00023122"/>
    </source>
</evidence>
<keyword evidence="5 7" id="KW-0129">CBS domain</keyword>
<gene>
    <name evidence="13" type="ORF">BWQ96_07858</name>
</gene>
<proteinExistence type="predicted"/>
<dbReference type="InterPro" id="IPR005170">
    <property type="entry name" value="Transptr-assoc_dom"/>
</dbReference>
<dbReference type="InterPro" id="IPR016169">
    <property type="entry name" value="FAD-bd_PCMH_sub2"/>
</dbReference>
<dbReference type="GO" id="GO:0050660">
    <property type="term" value="F:flavin adenine dinucleotide binding"/>
    <property type="evidence" value="ECO:0007669"/>
    <property type="project" value="InterPro"/>
</dbReference>
<dbReference type="Gene3D" id="3.30.465.10">
    <property type="match status" value="1"/>
</dbReference>
<feature type="transmembrane region" description="Helical" evidence="10">
    <location>
        <begin position="182"/>
        <end position="208"/>
    </location>
</feature>
<accession>A0A2V3IK17</accession>
<keyword evidence="2 8" id="KW-0812">Transmembrane</keyword>
<evidence type="ECO:0000256" key="1">
    <source>
        <dbReference type="ARBA" id="ARBA00004141"/>
    </source>
</evidence>
<dbReference type="PROSITE" id="PS51846">
    <property type="entry name" value="CNNM"/>
    <property type="match status" value="1"/>
</dbReference>
<dbReference type="EMBL" id="NBIV01000165">
    <property type="protein sequence ID" value="PXF42417.1"/>
    <property type="molecule type" value="Genomic_DNA"/>
</dbReference>
<evidence type="ECO:0000256" key="8">
    <source>
        <dbReference type="PROSITE-ProRule" id="PRU01193"/>
    </source>
</evidence>
<comment type="subcellular location">
    <subcellularLocation>
        <location evidence="1">Membrane</location>
        <topology evidence="1">Multi-pass membrane protein</topology>
    </subcellularLocation>
</comment>
<dbReference type="InterPro" id="IPR044751">
    <property type="entry name" value="Ion_transp-like_CBS"/>
</dbReference>
<feature type="domain" description="CBS" evidence="11">
    <location>
        <begin position="330"/>
        <end position="387"/>
    </location>
</feature>
<feature type="transmembrane region" description="Helical" evidence="10">
    <location>
        <begin position="64"/>
        <end position="89"/>
    </location>
</feature>
<dbReference type="SMART" id="SM01091">
    <property type="entry name" value="CorC_HlyC"/>
    <property type="match status" value="1"/>
</dbReference>
<keyword evidence="6 8" id="KW-0472">Membrane</keyword>
<dbReference type="AlphaFoldDB" id="A0A2V3IK17"/>
<feature type="region of interest" description="Disordered" evidence="9">
    <location>
        <begin position="495"/>
        <end position="551"/>
    </location>
</feature>
<evidence type="ECO:0000313" key="14">
    <source>
        <dbReference type="Proteomes" id="UP000247409"/>
    </source>
</evidence>
<evidence type="ECO:0000259" key="12">
    <source>
        <dbReference type="PROSITE" id="PS51846"/>
    </source>
</evidence>
<dbReference type="InterPro" id="IPR036318">
    <property type="entry name" value="FAD-bd_PCMH-like_sf"/>
</dbReference>
<evidence type="ECO:0000256" key="3">
    <source>
        <dbReference type="ARBA" id="ARBA00022737"/>
    </source>
</evidence>